<dbReference type="GO" id="GO:0006508">
    <property type="term" value="P:proteolysis"/>
    <property type="evidence" value="ECO:0007669"/>
    <property type="project" value="UniProtKB-KW"/>
</dbReference>
<dbReference type="Pfam" id="PF02517">
    <property type="entry name" value="Rce1-like"/>
    <property type="match status" value="1"/>
</dbReference>
<dbReference type="PANTHER" id="PTHR36435:SF1">
    <property type="entry name" value="CAAX AMINO TERMINAL PROTEASE FAMILY PROTEIN"/>
    <property type="match status" value="1"/>
</dbReference>
<sequence length="213" mass="24355">MNNPYEKQPFLEMIVLVVLMLLTALFLPQFKIIISLVPIIYVLVERRVRNRSQSSIGFKRKETVEDFKETWLWVLLVGVILQVTYFLVFKNFFPEVFAKINGRVTILAAFDGKLLFSLLVLAFGEEIVFRGLVQKRLGWVMKPAFAILLTSLLFTVMHYSTGPASTVLIDLATVFIDSTLFGIIFYKTNNVYLSWIAHFLANATASCLLINFV</sequence>
<name>A0A5R9F3P3_9BACL</name>
<protein>
    <submittedName>
        <fullName evidence="3">CPBP family intramembrane metalloprotease</fullName>
    </submittedName>
</protein>
<keyword evidence="1" id="KW-0812">Transmembrane</keyword>
<evidence type="ECO:0000256" key="1">
    <source>
        <dbReference type="SAM" id="Phobius"/>
    </source>
</evidence>
<feature type="transmembrane region" description="Helical" evidence="1">
    <location>
        <begin position="70"/>
        <end position="88"/>
    </location>
</feature>
<keyword evidence="3" id="KW-0645">Protease</keyword>
<evidence type="ECO:0000313" key="4">
    <source>
        <dbReference type="Proteomes" id="UP000308230"/>
    </source>
</evidence>
<feature type="transmembrane region" description="Helical" evidence="1">
    <location>
        <begin position="13"/>
        <end position="44"/>
    </location>
</feature>
<feature type="transmembrane region" description="Helical" evidence="1">
    <location>
        <begin position="100"/>
        <end position="123"/>
    </location>
</feature>
<dbReference type="Proteomes" id="UP000308230">
    <property type="component" value="Unassembled WGS sequence"/>
</dbReference>
<dbReference type="InterPro" id="IPR003675">
    <property type="entry name" value="Rce1/LyrA-like_dom"/>
</dbReference>
<dbReference type="PANTHER" id="PTHR36435">
    <property type="entry name" value="SLR1288 PROTEIN"/>
    <property type="match status" value="1"/>
</dbReference>
<keyword evidence="3" id="KW-0482">Metalloprotease</keyword>
<dbReference type="EMBL" id="SWLG01000007">
    <property type="protein sequence ID" value="TLS37119.1"/>
    <property type="molecule type" value="Genomic_DNA"/>
</dbReference>
<evidence type="ECO:0000259" key="2">
    <source>
        <dbReference type="Pfam" id="PF02517"/>
    </source>
</evidence>
<organism evidence="3 4">
    <name type="scientific">Exobacillus caeni</name>
    <dbReference type="NCBI Taxonomy" id="2574798"/>
    <lineage>
        <taxon>Bacteria</taxon>
        <taxon>Bacillati</taxon>
        <taxon>Bacillota</taxon>
        <taxon>Bacilli</taxon>
        <taxon>Bacillales</taxon>
        <taxon>Guptibacillaceae</taxon>
        <taxon>Exobacillus</taxon>
    </lineage>
</organism>
<dbReference type="InterPro" id="IPR052710">
    <property type="entry name" value="CAAX_protease"/>
</dbReference>
<keyword evidence="3" id="KW-0378">Hydrolase</keyword>
<comment type="caution">
    <text evidence="3">The sequence shown here is derived from an EMBL/GenBank/DDBJ whole genome shotgun (WGS) entry which is preliminary data.</text>
</comment>
<feature type="transmembrane region" description="Helical" evidence="1">
    <location>
        <begin position="167"/>
        <end position="186"/>
    </location>
</feature>
<proteinExistence type="predicted"/>
<keyword evidence="1" id="KW-0472">Membrane</keyword>
<dbReference type="RefSeq" id="WP_138126490.1">
    <property type="nucleotide sequence ID" value="NZ_SWLG01000007.1"/>
</dbReference>
<keyword evidence="1" id="KW-1133">Transmembrane helix</keyword>
<dbReference type="GO" id="GO:0004175">
    <property type="term" value="F:endopeptidase activity"/>
    <property type="evidence" value="ECO:0007669"/>
    <property type="project" value="UniProtKB-ARBA"/>
</dbReference>
<reference evidence="3 4" key="1">
    <citation type="submission" date="2019-04" db="EMBL/GenBank/DDBJ databases">
        <title>Bacillus caeni sp. nov., a bacterium isolated from mangrove sediment.</title>
        <authorList>
            <person name="Huang H."/>
            <person name="Mo K."/>
            <person name="Hu Y."/>
        </authorList>
    </citation>
    <scope>NUCLEOTIDE SEQUENCE [LARGE SCALE GENOMIC DNA]</scope>
    <source>
        <strain evidence="3 4">HB172195</strain>
    </source>
</reference>
<dbReference type="OrthoDB" id="2679500at2"/>
<dbReference type="GO" id="GO:0008237">
    <property type="term" value="F:metallopeptidase activity"/>
    <property type="evidence" value="ECO:0007669"/>
    <property type="project" value="UniProtKB-KW"/>
</dbReference>
<gene>
    <name evidence="3" type="ORF">FCL54_11365</name>
</gene>
<evidence type="ECO:0000313" key="3">
    <source>
        <dbReference type="EMBL" id="TLS37119.1"/>
    </source>
</evidence>
<accession>A0A5R9F3P3</accession>
<feature type="transmembrane region" description="Helical" evidence="1">
    <location>
        <begin position="144"/>
        <end position="161"/>
    </location>
</feature>
<feature type="transmembrane region" description="Helical" evidence="1">
    <location>
        <begin position="193"/>
        <end position="212"/>
    </location>
</feature>
<keyword evidence="4" id="KW-1185">Reference proteome</keyword>
<dbReference type="GO" id="GO:0080120">
    <property type="term" value="P:CAAX-box protein maturation"/>
    <property type="evidence" value="ECO:0007669"/>
    <property type="project" value="UniProtKB-ARBA"/>
</dbReference>
<feature type="domain" description="CAAX prenyl protease 2/Lysostaphin resistance protein A-like" evidence="2">
    <location>
        <begin position="114"/>
        <end position="203"/>
    </location>
</feature>
<dbReference type="AlphaFoldDB" id="A0A5R9F3P3"/>